<dbReference type="Gene3D" id="3.30.410.10">
    <property type="entry name" value="Cholesterol Oxidase, domain 2"/>
    <property type="match status" value="1"/>
</dbReference>
<dbReference type="PANTHER" id="PTHR47190">
    <property type="entry name" value="DEHYDROGENASE, PUTATIVE-RELATED"/>
    <property type="match status" value="1"/>
</dbReference>
<dbReference type="RefSeq" id="XP_038750318.1">
    <property type="nucleotide sequence ID" value="XM_038884618.1"/>
</dbReference>
<comment type="similarity">
    <text evidence="1 3">Belongs to the GMC oxidoreductase family.</text>
</comment>
<dbReference type="PANTHER" id="PTHR47190:SF2">
    <property type="entry name" value="CELLOBIOSE DEHYDROGENASE (AFU_ORTHOLOGUE AFUA_2G17620)"/>
    <property type="match status" value="1"/>
</dbReference>
<dbReference type="FunFam" id="2.60.40.1210:FF:000004">
    <property type="entry name" value="Cellobiose dehydrogenase"/>
    <property type="match status" value="1"/>
</dbReference>
<dbReference type="Pfam" id="PF05199">
    <property type="entry name" value="GMC_oxred_C"/>
    <property type="match status" value="1"/>
</dbReference>
<dbReference type="InterPro" id="IPR035971">
    <property type="entry name" value="CBD_sf"/>
</dbReference>
<feature type="domain" description="CBM1" evidence="5">
    <location>
        <begin position="804"/>
        <end position="840"/>
    </location>
</feature>
<feature type="signal peptide" evidence="4">
    <location>
        <begin position="1"/>
        <end position="25"/>
    </location>
</feature>
<dbReference type="Proteomes" id="UP000781932">
    <property type="component" value="Unassembled WGS sequence"/>
</dbReference>
<dbReference type="AlphaFoldDB" id="A0A9P6ICG2"/>
<evidence type="ECO:0000313" key="7">
    <source>
        <dbReference type="Proteomes" id="UP000781932"/>
    </source>
</evidence>
<dbReference type="InterPro" id="IPR000172">
    <property type="entry name" value="GMC_OxRdtase_N"/>
</dbReference>
<protein>
    <recommendedName>
        <fullName evidence="5">CBM1 domain-containing protein</fullName>
    </recommendedName>
</protein>
<dbReference type="GeneID" id="62157692"/>
<dbReference type="SUPFAM" id="SSF49344">
    <property type="entry name" value="CBD9-like"/>
    <property type="match status" value="1"/>
</dbReference>
<dbReference type="InterPro" id="IPR023296">
    <property type="entry name" value="Glyco_hydro_beta-prop_sf"/>
</dbReference>
<accession>A0A9P6ICG2</accession>
<gene>
    <name evidence="6" type="ORF">CkaCkLH20_01899</name>
</gene>
<dbReference type="CDD" id="cd08983">
    <property type="entry name" value="GH43_Bt3655-like"/>
    <property type="match status" value="1"/>
</dbReference>
<dbReference type="Pfam" id="PF00734">
    <property type="entry name" value="CBM_1"/>
    <property type="match status" value="1"/>
</dbReference>
<evidence type="ECO:0000313" key="6">
    <source>
        <dbReference type="EMBL" id="KAF9880857.1"/>
    </source>
</evidence>
<evidence type="ECO:0000256" key="3">
    <source>
        <dbReference type="RuleBase" id="RU003968"/>
    </source>
</evidence>
<evidence type="ECO:0000256" key="2">
    <source>
        <dbReference type="ARBA" id="ARBA00022729"/>
    </source>
</evidence>
<keyword evidence="2 4" id="KW-0732">Signal</keyword>
<dbReference type="Gene3D" id="2.60.40.1210">
    <property type="entry name" value="Cellobiose dehydrogenase, cytochrome domain"/>
    <property type="match status" value="1"/>
</dbReference>
<evidence type="ECO:0000259" key="5">
    <source>
        <dbReference type="PROSITE" id="PS51164"/>
    </source>
</evidence>
<reference evidence="6" key="1">
    <citation type="submission" date="2020-03" db="EMBL/GenBank/DDBJ databases">
        <authorList>
            <person name="He L."/>
        </authorList>
    </citation>
    <scope>NUCLEOTIDE SEQUENCE</scope>
    <source>
        <strain evidence="6">CkLH20</strain>
    </source>
</reference>
<dbReference type="Gene3D" id="2.115.10.20">
    <property type="entry name" value="Glycosyl hydrolase domain, family 43"/>
    <property type="match status" value="1"/>
</dbReference>
<feature type="chain" id="PRO_5040455156" description="CBM1 domain-containing protein" evidence="4">
    <location>
        <begin position="26"/>
        <end position="1273"/>
    </location>
</feature>
<dbReference type="Pfam" id="PF00732">
    <property type="entry name" value="GMC_oxred_N"/>
    <property type="match status" value="1"/>
</dbReference>
<comment type="caution">
    <text evidence="6">The sequence shown here is derived from an EMBL/GenBank/DDBJ whole genome shotgun (WGS) entry which is preliminary data.</text>
</comment>
<dbReference type="PROSITE" id="PS00623">
    <property type="entry name" value="GMC_OXRED_1"/>
    <property type="match status" value="1"/>
</dbReference>
<dbReference type="GO" id="GO:0016614">
    <property type="term" value="F:oxidoreductase activity, acting on CH-OH group of donors"/>
    <property type="evidence" value="ECO:0007669"/>
    <property type="project" value="InterPro"/>
</dbReference>
<evidence type="ECO:0000256" key="4">
    <source>
        <dbReference type="SAM" id="SignalP"/>
    </source>
</evidence>
<dbReference type="InterPro" id="IPR000254">
    <property type="entry name" value="CBD"/>
</dbReference>
<dbReference type="OrthoDB" id="413885at2759"/>
<proteinExistence type="inferred from homology"/>
<dbReference type="Pfam" id="PF16010">
    <property type="entry name" value="CDH-cyt"/>
    <property type="match status" value="1"/>
</dbReference>
<sequence>MKFFSRAGALAALLAASPLLDGAAAQSSSPTTITDSKTGIIFNSWSATNAQTAGGITYGFALPQNGLTTDVNEYIGYLQCASKNGQGTGWCGISLGGTMTNKLLLMAWPNGADILTSFRWTSGYDMPAVYAGDAKLTQISSTINATHYTLIYRCQNCFQWNHNGATGGVSTSAKSLVLGWAQAFTSPTNPSCPANINLIQHENQNIHGTSIDANIANPSYSAWAALATKTATGNCGGSGTATTSVPTATATAGPTGVPVPSQTYDYIVVGAGAGGIPLADKLSEAGKSVLLIEKGPPSSGRWGGTMKPAWLEGTNLTRFDVPGLCNEIWENSAGVACQDTDQMAGCLLGGGTAINAALWWKPYNLDWDYNFPSGWKSSDVAAATSRVFSRIPGTTTPSQDGKVYLTAGRDVITGGLKAGGWNEIDLNANPNSKNRTVGKTPYMYSGGERGGPMATYLVSASKRSNFKLWMNTAVKRVVRSGGHITGIEVEPYLNGGYKGTVNVTPISGRVILAAGTFGSAKVLMRSGIGPKDQLDVVKSSTDGPTMIADSSWITLPVGYNLEDHTNTDTVVSHPSVEFYDFYEAYDAPNVTDKNAYLQKRSGILAQSAPNIGPLFFEELKGADGITRQLQYTARMEGSLGAPNGKSITISQYLGRGATSRGRMTIQANLGTVVSTVPYLRDKNDVEAVIKGIENLQASLKNVPNLTWLFPEPGTTVRDFVNNMLVSYSNRRANHWIGTNKLGTADGRNGGDAVVDLNTKVYGTDNLFVVDASIFPGMVTTNPSSYIVVASEHAAAKILALATSKAGALYDQCGGSTWNGSFQCAANLKCTVKDSYYSQPRRVPRRPSVPIRALPRLHDATRAAMSRYPPAITLGFSGGVVVVVSMTAMEAQGRVYPGLRDQWSTSSVFLVIPSRPFLRDHAAHVETMPSFKALLGAGLAATAVFASPIQSLDFTGNLAPRADPSLTGYLGAFFLGADPYVYLYLSNGNNPTSYRALNSGSPVIKPTKGTGGVRDPAIIEGGGAEKGKKWYIVGTDLDIGKTTWDAAQRQGSKGIFVWESTDLVNWSGERLVVVENSSAGMVWAPEAIWDPSKGQYLVHWASKFYPSSDPNHTGAPGPIVIRYAYTSDFRTFSAPQTYIDKSPTNIIDLNILPTSSDGKSFVRFLKDESLKTVFVEVSTTGLFGTWTRPGGSSAIIQSSVEGPASFWDNQVAGRAHVLLDFYGADGYRPYETGNVASNSGWTASSRTGFPSGLRHGSVLPINQTLYDALGRRWG</sequence>
<dbReference type="GO" id="GO:0005975">
    <property type="term" value="P:carbohydrate metabolic process"/>
    <property type="evidence" value="ECO:0007669"/>
    <property type="project" value="InterPro"/>
</dbReference>
<evidence type="ECO:0000256" key="1">
    <source>
        <dbReference type="ARBA" id="ARBA00010790"/>
    </source>
</evidence>
<dbReference type="InterPro" id="IPR007867">
    <property type="entry name" value="GMC_OxRtase_C"/>
</dbReference>
<keyword evidence="7" id="KW-1185">Reference proteome</keyword>
<dbReference type="Gene3D" id="3.50.50.60">
    <property type="entry name" value="FAD/NAD(P)-binding domain"/>
    <property type="match status" value="1"/>
</dbReference>
<dbReference type="SUPFAM" id="SSF51905">
    <property type="entry name" value="FAD/NAD(P)-binding domain"/>
    <property type="match status" value="1"/>
</dbReference>
<dbReference type="GO" id="GO:0050660">
    <property type="term" value="F:flavin adenine dinucleotide binding"/>
    <property type="evidence" value="ECO:0007669"/>
    <property type="project" value="InterPro"/>
</dbReference>
<dbReference type="SUPFAM" id="SSF54373">
    <property type="entry name" value="FAD-linked reductases, C-terminal domain"/>
    <property type="match status" value="1"/>
</dbReference>
<keyword evidence="3" id="KW-0274">FAD</keyword>
<dbReference type="GO" id="GO:0005576">
    <property type="term" value="C:extracellular region"/>
    <property type="evidence" value="ECO:0007669"/>
    <property type="project" value="InterPro"/>
</dbReference>
<dbReference type="Pfam" id="PF13450">
    <property type="entry name" value="NAD_binding_8"/>
    <property type="match status" value="1"/>
</dbReference>
<dbReference type="InterPro" id="IPR036188">
    <property type="entry name" value="FAD/NAD-bd_sf"/>
</dbReference>
<dbReference type="GO" id="GO:0030248">
    <property type="term" value="F:cellulose binding"/>
    <property type="evidence" value="ECO:0007669"/>
    <property type="project" value="InterPro"/>
</dbReference>
<dbReference type="SUPFAM" id="SSF57180">
    <property type="entry name" value="Cellulose-binding domain"/>
    <property type="match status" value="1"/>
</dbReference>
<dbReference type="SMART" id="SM00236">
    <property type="entry name" value="fCBD"/>
    <property type="match status" value="1"/>
</dbReference>
<reference evidence="6" key="2">
    <citation type="submission" date="2020-11" db="EMBL/GenBank/DDBJ databases">
        <title>Whole genome sequencing of Colletotrichum sp.</title>
        <authorList>
            <person name="Li H."/>
        </authorList>
    </citation>
    <scope>NUCLEOTIDE SEQUENCE</scope>
    <source>
        <strain evidence="6">CkLH20</strain>
    </source>
</reference>
<dbReference type="CDD" id="cd09630">
    <property type="entry name" value="CDH_like_cytochrome"/>
    <property type="match status" value="1"/>
</dbReference>
<organism evidence="6 7">
    <name type="scientific">Colletotrichum karsti</name>
    <dbReference type="NCBI Taxonomy" id="1095194"/>
    <lineage>
        <taxon>Eukaryota</taxon>
        <taxon>Fungi</taxon>
        <taxon>Dikarya</taxon>
        <taxon>Ascomycota</taxon>
        <taxon>Pezizomycotina</taxon>
        <taxon>Sordariomycetes</taxon>
        <taxon>Hypocreomycetidae</taxon>
        <taxon>Glomerellales</taxon>
        <taxon>Glomerellaceae</taxon>
        <taxon>Colletotrichum</taxon>
        <taxon>Colletotrichum boninense species complex</taxon>
    </lineage>
</organism>
<dbReference type="SUPFAM" id="SSF75005">
    <property type="entry name" value="Arabinanase/levansucrase/invertase"/>
    <property type="match status" value="1"/>
</dbReference>
<dbReference type="EMBL" id="JAATWM020000004">
    <property type="protein sequence ID" value="KAF9880857.1"/>
    <property type="molecule type" value="Genomic_DNA"/>
</dbReference>
<dbReference type="PROSITE" id="PS51164">
    <property type="entry name" value="CBM1_2"/>
    <property type="match status" value="1"/>
</dbReference>
<dbReference type="InterPro" id="IPR015920">
    <property type="entry name" value="Cellobiose_DH-like_cyt"/>
</dbReference>
<keyword evidence="3" id="KW-0285">Flavoprotein</keyword>
<name>A0A9P6ICG2_9PEZI</name>
<dbReference type="InterPro" id="IPR053208">
    <property type="entry name" value="GMC_Oxidoreductase_CD"/>
</dbReference>